<dbReference type="EMBL" id="JBHILM010000027">
    <property type="protein sequence ID" value="MFB5683517.1"/>
    <property type="molecule type" value="Genomic_DNA"/>
</dbReference>
<keyword evidence="3" id="KW-1133">Transmembrane helix</keyword>
<dbReference type="RefSeq" id="WP_375527243.1">
    <property type="nucleotide sequence ID" value="NZ_JBHILM010000027.1"/>
</dbReference>
<gene>
    <name evidence="4" type="ORF">ACE3NQ_21605</name>
</gene>
<evidence type="ECO:0000256" key="2">
    <source>
        <dbReference type="ARBA" id="ARBA00023136"/>
    </source>
</evidence>
<evidence type="ECO:0000313" key="5">
    <source>
        <dbReference type="Proteomes" id="UP001580407"/>
    </source>
</evidence>
<comment type="similarity">
    <text evidence="1">Belongs to the GerABKA family.</text>
</comment>
<accession>A0ABV5BDH5</accession>
<dbReference type="PIRSF" id="PIRSF005690">
    <property type="entry name" value="GerBA"/>
    <property type="match status" value="1"/>
</dbReference>
<feature type="transmembrane region" description="Helical" evidence="3">
    <location>
        <begin position="423"/>
        <end position="449"/>
    </location>
</feature>
<dbReference type="Pfam" id="PF03323">
    <property type="entry name" value="GerA"/>
    <property type="match status" value="1"/>
</dbReference>
<keyword evidence="5" id="KW-1185">Reference proteome</keyword>
<feature type="transmembrane region" description="Helical" evidence="3">
    <location>
        <begin position="299"/>
        <end position="320"/>
    </location>
</feature>
<keyword evidence="3" id="KW-0812">Transmembrane</keyword>
<keyword evidence="2 3" id="KW-0472">Membrane</keyword>
<dbReference type="InterPro" id="IPR004995">
    <property type="entry name" value="Spore_Ger"/>
</dbReference>
<evidence type="ECO:0000256" key="3">
    <source>
        <dbReference type="SAM" id="Phobius"/>
    </source>
</evidence>
<dbReference type="InterPro" id="IPR050768">
    <property type="entry name" value="UPF0353/GerABKA_families"/>
</dbReference>
<feature type="transmembrane region" description="Helical" evidence="3">
    <location>
        <begin position="394"/>
        <end position="414"/>
    </location>
</feature>
<protein>
    <submittedName>
        <fullName evidence="4">Spore germination protein</fullName>
    </submittedName>
</protein>
<reference evidence="4 5" key="1">
    <citation type="submission" date="2024-09" db="EMBL/GenBank/DDBJ databases">
        <authorList>
            <person name="Ruan L."/>
        </authorList>
    </citation>
    <scope>NUCLEOTIDE SEQUENCE [LARGE SCALE GENOMIC DNA]</scope>
    <source>
        <strain evidence="4 5">D33</strain>
    </source>
</reference>
<organism evidence="4 5">
    <name type="scientific">Paenibacillus terreus</name>
    <dbReference type="NCBI Taxonomy" id="1387834"/>
    <lineage>
        <taxon>Bacteria</taxon>
        <taxon>Bacillati</taxon>
        <taxon>Bacillota</taxon>
        <taxon>Bacilli</taxon>
        <taxon>Bacillales</taxon>
        <taxon>Paenibacillaceae</taxon>
        <taxon>Paenibacillus</taxon>
    </lineage>
</organism>
<dbReference type="Proteomes" id="UP001580407">
    <property type="component" value="Unassembled WGS sequence"/>
</dbReference>
<evidence type="ECO:0000256" key="1">
    <source>
        <dbReference type="ARBA" id="ARBA00005278"/>
    </source>
</evidence>
<dbReference type="PANTHER" id="PTHR22550:SF5">
    <property type="entry name" value="LEUCINE ZIPPER PROTEIN 4"/>
    <property type="match status" value="1"/>
</dbReference>
<evidence type="ECO:0000313" key="4">
    <source>
        <dbReference type="EMBL" id="MFB5683517.1"/>
    </source>
</evidence>
<dbReference type="PANTHER" id="PTHR22550">
    <property type="entry name" value="SPORE GERMINATION PROTEIN"/>
    <property type="match status" value="1"/>
</dbReference>
<name>A0ABV5BDH5_9BACL</name>
<comment type="caution">
    <text evidence="4">The sequence shown here is derived from an EMBL/GenBank/DDBJ whole genome shotgun (WGS) entry which is preliminary data.</text>
</comment>
<sequence>MDLWKLWKKTTLKTTGKRERSPERDSASKKLITIEALKKELADIDDTVFVQVPVLNQTVTVVYINSLSKVADIHDLVIRPLREAKENQLPSEILPLSEEVELTELPAALIDIVSGFTLIHFENPNKVIKLNTYNPAQRSITPTDNESTVIGPQDAFTESLETNVSLIKRRILNSSLKYKQLVLGTETRTSVAVLYIEDIANPDIVKRVLERLHHVEYHGYLSMSHLSKMIEDHPFSPFPQLAVTQRPDHVTAALLDGRIAVMLNGSPEATICPVTFLELFMSSEDYYLRWTVASLMRSLRFFGFFVSVFLTSSYVSVLTYHQEMLPPQLLLLLSESRARVPFPPVIEALAIELVVEILREAGSRMPSKVGQTIGIVGGIVIGTASVEAGLTSNVLIVLVSVSALLSFLPASYLLSTSGRFLRYFFILAASLLGLFGQMLALAAVMVHLLRLTSVGEVYMTPVIPRKLTDLEDSIFLAPIKYMLSRSGASKSPRKLRRPLDEE</sequence>
<proteinExistence type="inferred from homology"/>